<evidence type="ECO:0000256" key="1">
    <source>
        <dbReference type="ARBA" id="ARBA00004328"/>
    </source>
</evidence>
<dbReference type="InterPro" id="IPR003514">
    <property type="entry name" value="Microviridae_protein_F"/>
</dbReference>
<evidence type="ECO:0000256" key="4">
    <source>
        <dbReference type="ARBA" id="ARBA00022561"/>
    </source>
</evidence>
<evidence type="ECO:0000256" key="2">
    <source>
        <dbReference type="ARBA" id="ARBA00009963"/>
    </source>
</evidence>
<dbReference type="InterPro" id="IPR037002">
    <property type="entry name" value="Microviridae_protein_F_sf"/>
</dbReference>
<keyword evidence="3" id="KW-1140">T=1 icosahedral capsid protein</keyword>
<proteinExistence type="inferred from homology"/>
<dbReference type="GO" id="GO:0039615">
    <property type="term" value="C:T=1 icosahedral viral capsid"/>
    <property type="evidence" value="ECO:0007669"/>
    <property type="project" value="UniProtKB-KW"/>
</dbReference>
<evidence type="ECO:0000313" key="6">
    <source>
        <dbReference type="EMBL" id="UPW41863.1"/>
    </source>
</evidence>
<keyword evidence="4" id="KW-0167">Capsid protein</keyword>
<dbReference type="EMBL" id="OM869682">
    <property type="protein sequence ID" value="UPW41863.1"/>
    <property type="molecule type" value="Genomic_DNA"/>
</dbReference>
<dbReference type="InterPro" id="IPR016184">
    <property type="entry name" value="Capsid/spike_ssDNA_virus"/>
</dbReference>
<accession>A0A976R8W0</accession>
<keyword evidence="5" id="KW-0946">Virion</keyword>
<comment type="similarity">
    <text evidence="2">Belongs to the microviridae F protein family.</text>
</comment>
<dbReference type="SUPFAM" id="SSF88645">
    <property type="entry name" value="ssDNA viruses"/>
    <property type="match status" value="2"/>
</dbReference>
<dbReference type="Gene3D" id="2.60.169.10">
    <property type="entry name" value="Microviridae F protein"/>
    <property type="match status" value="2"/>
</dbReference>
<dbReference type="Pfam" id="PF02305">
    <property type="entry name" value="Phage_F"/>
    <property type="match status" value="2"/>
</dbReference>
<sequence>MSQHYSQGKSYAGAVRFSKASGLDPEFSRLTTDPEYQTSFNGGDIVPIYYREVVPNQAVKISFDFVMRQSTLITPTMGRLEARFYAFFVPNRVVNASWKNVMGENTANAWTAAAIDLVPLKTLTGGGTSVPVQSVADYYGFPTQSPIPNRVLAQCNDLKFRGYLMIYNEFFRDQNYQSPIPFSKLNVFQGFMEPSGTYISLDQEANSVVAVQQSALPTGAADGSFPAGALVKEIYGEGIAKGDIRMIGGADTAYATSSIVVAPRRTVWSALDKPLKANKLHDQFTSVLPSPQKGQEVFVPLVGLNDPVRVYSMNVGSSTLVTSLPNYSNALNYRQTSATSGLMEITTNSSNQLVAQNIGTDPIPVTPQNLGFIASSLADKINLSVAELRQAAAIQQVFEQLARSGSRYREIIRGFFGLEVDDPYKDIPDFFGYAARALDLYQVAQTSASEEGGTPQANLSAYGYTSSHVEFPSYLAYEHGYIHVFCVVRHRNIYSTLFARDNFKTQMLDFWLPQLANLSEQPVYTREINPFYSDSSQVFGYQEYGYEYRFEPDRVSGYMRPGVEGTLSVWNYADDVDSELAISDGTWLKSNTEEVLNRSLAVTSANAPQFRLQLSFKNENHFPGPTYSVPGMDYI</sequence>
<reference evidence="6" key="1">
    <citation type="submission" date="2022-02" db="EMBL/GenBank/DDBJ databases">
        <title>Towards deciphering the DNA virus diversity associated with rodent species in the families Cricetidae and Heteromyidae.</title>
        <authorList>
            <person name="Lund M."/>
            <person name="Larsen B.B."/>
            <person name="Gryseels S."/>
            <person name="Kraberger S."/>
            <person name="Rowsey D.M."/>
            <person name="Steger L."/>
            <person name="Yule K.M."/>
            <person name="Upham N.S."/>
            <person name="Worobey M."/>
            <person name="Van Doorslaer K."/>
            <person name="Varsani A."/>
        </authorList>
    </citation>
    <scope>NUCLEOTIDE SEQUENCE</scope>
    <source>
        <strain evidence="6">NeonRodF5_7</strain>
    </source>
</reference>
<evidence type="ECO:0000256" key="5">
    <source>
        <dbReference type="ARBA" id="ARBA00022844"/>
    </source>
</evidence>
<comment type="subcellular location">
    <subcellularLocation>
        <location evidence="1">Virion</location>
    </subcellularLocation>
</comment>
<evidence type="ECO:0000256" key="3">
    <source>
        <dbReference type="ARBA" id="ARBA00022431"/>
    </source>
</evidence>
<dbReference type="GO" id="GO:0005198">
    <property type="term" value="F:structural molecule activity"/>
    <property type="evidence" value="ECO:0007669"/>
    <property type="project" value="InterPro"/>
</dbReference>
<organism evidence="6">
    <name type="scientific">Peromfec virus RodF5_7</name>
    <dbReference type="NCBI Taxonomy" id="2929343"/>
    <lineage>
        <taxon>Viruses</taxon>
        <taxon>Monodnaviria</taxon>
        <taxon>Sangervirae</taxon>
        <taxon>Phixviricota</taxon>
        <taxon>Malgrandaviricetes</taxon>
        <taxon>Petitvirales</taxon>
        <taxon>Microviridae</taxon>
    </lineage>
</organism>
<name>A0A976R8W0_9VIRU</name>
<protein>
    <submittedName>
        <fullName evidence="6">Major capsid protein</fullName>
    </submittedName>
</protein>